<dbReference type="Pfam" id="PF00676">
    <property type="entry name" value="E1_dh"/>
    <property type="match status" value="1"/>
</dbReference>
<accession>A0A518BTG8</accession>
<dbReference type="Gene3D" id="1.10.287.1150">
    <property type="entry name" value="TPP helical domain"/>
    <property type="match status" value="1"/>
</dbReference>
<dbReference type="RefSeq" id="WP_145444313.1">
    <property type="nucleotide sequence ID" value="NZ_CP036280.1"/>
</dbReference>
<name>A0A518BTG8_9BACT</name>
<dbReference type="InterPro" id="IPR042179">
    <property type="entry name" value="KGD_C_sf"/>
</dbReference>
<dbReference type="InterPro" id="IPR031717">
    <property type="entry name" value="ODO-1/KGD_C"/>
</dbReference>
<dbReference type="NCBIfam" id="NF006914">
    <property type="entry name" value="PRK09404.1"/>
    <property type="match status" value="1"/>
</dbReference>
<dbReference type="Gene3D" id="3.40.50.12470">
    <property type="match status" value="1"/>
</dbReference>
<dbReference type="GO" id="GO:0004591">
    <property type="term" value="F:oxoglutarate dehydrogenase (succinyl-transferring) activity"/>
    <property type="evidence" value="ECO:0007669"/>
    <property type="project" value="UniProtKB-EC"/>
</dbReference>
<dbReference type="GO" id="GO:0030976">
    <property type="term" value="F:thiamine pyrophosphate binding"/>
    <property type="evidence" value="ECO:0007669"/>
    <property type="project" value="InterPro"/>
</dbReference>
<dbReference type="PANTHER" id="PTHR23152:SF4">
    <property type="entry name" value="2-OXOADIPATE DEHYDROGENASE COMPLEX COMPONENT E1"/>
    <property type="match status" value="1"/>
</dbReference>
<dbReference type="InterPro" id="IPR032106">
    <property type="entry name" value="2-oxogl_dehyd_N"/>
</dbReference>
<dbReference type="FunFam" id="3.40.50.12470:FF:000009">
    <property type="entry name" value="2-oxoglutarate dehydrogenase E1 component"/>
    <property type="match status" value="1"/>
</dbReference>
<proteinExistence type="inferred from homology"/>
<evidence type="ECO:0000256" key="11">
    <source>
        <dbReference type="ARBA" id="ARBA00051911"/>
    </source>
</evidence>
<comment type="catalytic activity">
    <reaction evidence="11">
        <text>N(6)-[(R)-lipoyl]-L-lysyl-[protein] + 2-oxoglutarate + H(+) = N(6)-[(R)-S(8)-succinyldihydrolipoyl]-L-lysyl-[protein] + CO2</text>
        <dbReference type="Rhea" id="RHEA:12188"/>
        <dbReference type="Rhea" id="RHEA-COMP:10474"/>
        <dbReference type="Rhea" id="RHEA-COMP:20092"/>
        <dbReference type="ChEBI" id="CHEBI:15378"/>
        <dbReference type="ChEBI" id="CHEBI:16526"/>
        <dbReference type="ChEBI" id="CHEBI:16810"/>
        <dbReference type="ChEBI" id="CHEBI:83099"/>
        <dbReference type="ChEBI" id="CHEBI:83120"/>
        <dbReference type="EC" id="1.2.4.2"/>
    </reaction>
</comment>
<evidence type="ECO:0000256" key="1">
    <source>
        <dbReference type="ARBA" id="ARBA00001964"/>
    </source>
</evidence>
<dbReference type="Pfam" id="PF02779">
    <property type="entry name" value="Transket_pyr"/>
    <property type="match status" value="1"/>
</dbReference>
<dbReference type="AlphaFoldDB" id="A0A518BTG8"/>
<evidence type="ECO:0000256" key="8">
    <source>
        <dbReference type="ARBA" id="ARBA00023052"/>
    </source>
</evidence>
<organism evidence="13 14">
    <name type="scientific">Mucisphaera calidilacus</name>
    <dbReference type="NCBI Taxonomy" id="2527982"/>
    <lineage>
        <taxon>Bacteria</taxon>
        <taxon>Pseudomonadati</taxon>
        <taxon>Planctomycetota</taxon>
        <taxon>Phycisphaerae</taxon>
        <taxon>Phycisphaerales</taxon>
        <taxon>Phycisphaeraceae</taxon>
        <taxon>Mucisphaera</taxon>
    </lineage>
</organism>
<reference evidence="13 14" key="1">
    <citation type="submission" date="2019-02" db="EMBL/GenBank/DDBJ databases">
        <title>Deep-cultivation of Planctomycetes and their phenomic and genomic characterization uncovers novel biology.</title>
        <authorList>
            <person name="Wiegand S."/>
            <person name="Jogler M."/>
            <person name="Boedeker C."/>
            <person name="Pinto D."/>
            <person name="Vollmers J."/>
            <person name="Rivas-Marin E."/>
            <person name="Kohn T."/>
            <person name="Peeters S.H."/>
            <person name="Heuer A."/>
            <person name="Rast P."/>
            <person name="Oberbeckmann S."/>
            <person name="Bunk B."/>
            <person name="Jeske O."/>
            <person name="Meyerdierks A."/>
            <person name="Storesund J.E."/>
            <person name="Kallscheuer N."/>
            <person name="Luecker S."/>
            <person name="Lage O.M."/>
            <person name="Pohl T."/>
            <person name="Merkel B.J."/>
            <person name="Hornburger P."/>
            <person name="Mueller R.-W."/>
            <person name="Bruemmer F."/>
            <person name="Labrenz M."/>
            <person name="Spormann A.M."/>
            <person name="Op den Camp H."/>
            <person name="Overmann J."/>
            <person name="Amann R."/>
            <person name="Jetten M.S.M."/>
            <person name="Mascher T."/>
            <person name="Medema M.H."/>
            <person name="Devos D.P."/>
            <person name="Kaster A.-K."/>
            <person name="Ovreas L."/>
            <person name="Rohde M."/>
            <person name="Galperin M.Y."/>
            <person name="Jogler C."/>
        </authorList>
    </citation>
    <scope>NUCLEOTIDE SEQUENCE [LARGE SCALE GENOMIC DNA]</scope>
    <source>
        <strain evidence="13 14">Pan265</strain>
    </source>
</reference>
<dbReference type="EMBL" id="CP036280">
    <property type="protein sequence ID" value="QDU70272.1"/>
    <property type="molecule type" value="Genomic_DNA"/>
</dbReference>
<dbReference type="Gene3D" id="3.40.50.11610">
    <property type="entry name" value="Multifunctional 2-oxoglutarate metabolism enzyme, C-terminal domain"/>
    <property type="match status" value="1"/>
</dbReference>
<dbReference type="NCBIfam" id="NF008907">
    <property type="entry name" value="PRK12270.1"/>
    <property type="match status" value="1"/>
</dbReference>
<dbReference type="SUPFAM" id="SSF52518">
    <property type="entry name" value="Thiamin diphosphate-binding fold (THDP-binding)"/>
    <property type="match status" value="2"/>
</dbReference>
<keyword evidence="14" id="KW-1185">Reference proteome</keyword>
<evidence type="ECO:0000256" key="9">
    <source>
        <dbReference type="ARBA" id="ARBA00023152"/>
    </source>
</evidence>
<dbReference type="GO" id="GO:0006099">
    <property type="term" value="P:tricarboxylic acid cycle"/>
    <property type="evidence" value="ECO:0007669"/>
    <property type="project" value="TreeGrafter"/>
</dbReference>
<evidence type="ECO:0000313" key="14">
    <source>
        <dbReference type="Proteomes" id="UP000320386"/>
    </source>
</evidence>
<dbReference type="PIRSF" id="PIRSF000157">
    <property type="entry name" value="Oxoglu_dh_E1"/>
    <property type="match status" value="1"/>
</dbReference>
<dbReference type="InterPro" id="IPR001017">
    <property type="entry name" value="DH_E1"/>
</dbReference>
<evidence type="ECO:0000256" key="4">
    <source>
        <dbReference type="ARBA" id="ARBA00011301"/>
    </source>
</evidence>
<evidence type="ECO:0000313" key="13">
    <source>
        <dbReference type="EMBL" id="QDU70272.1"/>
    </source>
</evidence>
<dbReference type="OrthoDB" id="9759785at2"/>
<comment type="cofactor">
    <cofactor evidence="1">
        <name>thiamine diphosphate</name>
        <dbReference type="ChEBI" id="CHEBI:58937"/>
    </cofactor>
</comment>
<evidence type="ECO:0000256" key="10">
    <source>
        <dbReference type="ARBA" id="ARBA00030680"/>
    </source>
</evidence>
<dbReference type="Gene3D" id="3.40.50.970">
    <property type="match status" value="1"/>
</dbReference>
<evidence type="ECO:0000256" key="3">
    <source>
        <dbReference type="ARBA" id="ARBA00006936"/>
    </source>
</evidence>
<dbReference type="GO" id="GO:0006096">
    <property type="term" value="P:glycolytic process"/>
    <property type="evidence" value="ECO:0007669"/>
    <property type="project" value="UniProtKB-KW"/>
</dbReference>
<sequence>MGSESEQTLLDSASLAYAESLYEQYITDPGSVPEDWAREFETWRNNGLAERNTLNPGFEASSLFHAGPSAGVASEQSELSAAILQHGIDRLVRNYRVRGHIIASINPLGGTNPRPDELSLDYYGLSEADLNRQITSSTLPGKTRWRVNEVIELMEHTYARAIGAQFMHIDNLEVREWLQRRMESTRNTVDLARKEQIRILTRLTDAVIFEEFIQKKFIGAKSFSLEGAESLIPLLDLTLEKAGDQGIVEVVLGMAHRGRLNVLHNIVGKSAQRIFREFEDIDPKLYLGGGDVKYHLGYSGTWRTRAGQNVHLSLCFNPSHLEFVNPVALGRLRAKQDRADLGTRGERSMCLQIHGDASFAGEGVVQETLNLSGLEGYATGGTLHVILNNQIGFTTSPRDGRSTRYASDVAKMLQIPIFHVNGENPEAVAQVVRLAMDFRMEFKRDVVIDLYCYRRRGHNESDEPAYTQPKLYRGIRERPSLLTSYTDELDKLNGISKSDAERISKRRTELLEKDLHESWNATSAPTHEFELTGFWGGYLGGSEKAVADVETGLPLEDLQRLMTLLNSVPEGFTPHPKLRRFREARDEMAQGKKPLDWASAEALAFASVAAEGHPVRLSGQDCQRGTFSHRHAVLHDAETDQEYCPLQHVAEGQAPVDIYNSPLSEVAVLAFDYGYSLDYPTALVCWEAQFGDFVNVAQVIIDQFIASAEDKWRRLSGITVLLPHGFEGQGPEHSSARLERLLVLTAEHNIQVAMPSTPAQYYHLLRRQAVRPWRKPLFVLTPKSLLRNPACTSPLEDLTTGTYQRFIPDDPAIKPKKARRVLLCAGKIYYDLIARREELKCKDVAICRVEQFYPFKDDMLRELLEAYPAETPVFWVQEEPENMGAIIFMKNRFYNRLFDRHPLAYISRLATASPASGSKAAHEIEQEEILAQAFAGGEEETA</sequence>
<evidence type="ECO:0000256" key="7">
    <source>
        <dbReference type="ARBA" id="ARBA00023002"/>
    </source>
</evidence>
<protein>
    <recommendedName>
        <fullName evidence="6">2-oxoglutarate dehydrogenase E1 component</fullName>
        <ecNumber evidence="5">1.2.4.2</ecNumber>
    </recommendedName>
    <alternativeName>
        <fullName evidence="10">Alpha-ketoglutarate dehydrogenase</fullName>
    </alternativeName>
</protein>
<dbReference type="NCBIfam" id="TIGR00239">
    <property type="entry name" value="2oxo_dh_E1"/>
    <property type="match status" value="1"/>
</dbReference>
<dbReference type="Proteomes" id="UP000320386">
    <property type="component" value="Chromosome"/>
</dbReference>
<evidence type="ECO:0000256" key="2">
    <source>
        <dbReference type="ARBA" id="ARBA00003906"/>
    </source>
</evidence>
<dbReference type="InterPro" id="IPR005475">
    <property type="entry name" value="Transketolase-like_Pyr-bd"/>
</dbReference>
<dbReference type="InterPro" id="IPR011603">
    <property type="entry name" value="2oxoglutarate_DH_E1"/>
</dbReference>
<evidence type="ECO:0000256" key="6">
    <source>
        <dbReference type="ARBA" id="ARBA00013321"/>
    </source>
</evidence>
<keyword evidence="9" id="KW-0324">Glycolysis</keyword>
<comment type="function">
    <text evidence="2">E1 component of the 2-oxoglutarate dehydrogenase (OGDH) complex which catalyzes the decarboxylation of 2-oxoglutarate, the first step in the conversion of 2-oxoglutarate to succinyl-CoA and CO(2).</text>
</comment>
<dbReference type="EC" id="1.2.4.2" evidence="5"/>
<evidence type="ECO:0000259" key="12">
    <source>
        <dbReference type="SMART" id="SM00861"/>
    </source>
</evidence>
<comment type="subunit">
    <text evidence="4">Homodimer. Part of the 2-oxoglutarate dehydrogenase (OGDH) complex composed of E1 (2-oxoglutarate dehydrogenase), E2 (dihydrolipoamide succinyltransferase) and E3 (dihydrolipoamide dehydrogenase); the complex contains multiple copies of the three enzymatic components (E1, E2 and E3).</text>
</comment>
<dbReference type="CDD" id="cd02016">
    <property type="entry name" value="TPP_E1_OGDC_like"/>
    <property type="match status" value="1"/>
</dbReference>
<gene>
    <name evidence="13" type="primary">sucA</name>
    <name evidence="13" type="ORF">Pan265_00950</name>
</gene>
<keyword evidence="7 13" id="KW-0560">Oxidoreductase</keyword>
<dbReference type="KEGG" id="mcad:Pan265_00950"/>
<dbReference type="SMART" id="SM00861">
    <property type="entry name" value="Transket_pyr"/>
    <property type="match status" value="1"/>
</dbReference>
<dbReference type="GO" id="GO:0045252">
    <property type="term" value="C:oxoglutarate dehydrogenase complex"/>
    <property type="evidence" value="ECO:0007669"/>
    <property type="project" value="TreeGrafter"/>
</dbReference>
<keyword evidence="8" id="KW-0786">Thiamine pyrophosphate</keyword>
<dbReference type="GO" id="GO:0005829">
    <property type="term" value="C:cytosol"/>
    <property type="evidence" value="ECO:0007669"/>
    <property type="project" value="TreeGrafter"/>
</dbReference>
<dbReference type="Pfam" id="PF16870">
    <property type="entry name" value="OxoGdeHyase_C"/>
    <property type="match status" value="1"/>
</dbReference>
<dbReference type="Pfam" id="PF16078">
    <property type="entry name" value="2-oxogl_dehyd_N"/>
    <property type="match status" value="1"/>
</dbReference>
<feature type="domain" description="Transketolase-like pyrimidine-binding" evidence="12">
    <location>
        <begin position="595"/>
        <end position="788"/>
    </location>
</feature>
<dbReference type="InterPro" id="IPR029061">
    <property type="entry name" value="THDP-binding"/>
</dbReference>
<evidence type="ECO:0000256" key="5">
    <source>
        <dbReference type="ARBA" id="ARBA00012280"/>
    </source>
</evidence>
<comment type="similarity">
    <text evidence="3">Belongs to the alpha-ketoglutarate dehydrogenase family.</text>
</comment>
<dbReference type="PANTHER" id="PTHR23152">
    <property type="entry name" value="2-OXOGLUTARATE DEHYDROGENASE"/>
    <property type="match status" value="1"/>
</dbReference>